<gene>
    <name evidence="7" type="ORF">AB0T83_07000</name>
</gene>
<evidence type="ECO:0000256" key="1">
    <source>
        <dbReference type="ARBA" id="ARBA00004141"/>
    </source>
</evidence>
<dbReference type="InterPro" id="IPR002549">
    <property type="entry name" value="AI-2E-like"/>
</dbReference>
<keyword evidence="8" id="KW-1185">Reference proteome</keyword>
<keyword evidence="5 6" id="KW-0472">Membrane</keyword>
<dbReference type="RefSeq" id="WP_366192324.1">
    <property type="nucleotide sequence ID" value="NZ_JBFBVU010000006.1"/>
</dbReference>
<evidence type="ECO:0000256" key="3">
    <source>
        <dbReference type="ARBA" id="ARBA00022692"/>
    </source>
</evidence>
<dbReference type="Proteomes" id="UP001553161">
    <property type="component" value="Unassembled WGS sequence"/>
</dbReference>
<evidence type="ECO:0000313" key="7">
    <source>
        <dbReference type="EMBL" id="MEV8466528.1"/>
    </source>
</evidence>
<name>A0ABV3L825_9RHOB</name>
<dbReference type="EMBL" id="JBFBVU010000006">
    <property type="protein sequence ID" value="MEV8466528.1"/>
    <property type="molecule type" value="Genomic_DNA"/>
</dbReference>
<accession>A0ABV3L825</accession>
<keyword evidence="3 6" id="KW-0812">Transmembrane</keyword>
<dbReference type="PANTHER" id="PTHR21716:SF64">
    <property type="entry name" value="AI-2 TRANSPORT PROTEIN TQSA"/>
    <property type="match status" value="1"/>
</dbReference>
<comment type="similarity">
    <text evidence="2">Belongs to the autoinducer-2 exporter (AI-2E) (TC 2.A.86) family.</text>
</comment>
<protein>
    <submittedName>
        <fullName evidence="7">AI-2E family transporter</fullName>
    </submittedName>
</protein>
<proteinExistence type="inferred from homology"/>
<comment type="caution">
    <text evidence="7">The sequence shown here is derived from an EMBL/GenBank/DDBJ whole genome shotgun (WGS) entry which is preliminary data.</text>
</comment>
<evidence type="ECO:0000256" key="6">
    <source>
        <dbReference type="SAM" id="Phobius"/>
    </source>
</evidence>
<comment type="subcellular location">
    <subcellularLocation>
        <location evidence="1">Membrane</location>
        <topology evidence="1">Multi-pass membrane protein</topology>
    </subcellularLocation>
</comment>
<feature type="transmembrane region" description="Helical" evidence="6">
    <location>
        <begin position="148"/>
        <end position="167"/>
    </location>
</feature>
<evidence type="ECO:0000256" key="4">
    <source>
        <dbReference type="ARBA" id="ARBA00022989"/>
    </source>
</evidence>
<organism evidence="7 8">
    <name type="scientific">Meridianimarinicoccus marinus</name>
    <dbReference type="NCBI Taxonomy" id="3231483"/>
    <lineage>
        <taxon>Bacteria</taxon>
        <taxon>Pseudomonadati</taxon>
        <taxon>Pseudomonadota</taxon>
        <taxon>Alphaproteobacteria</taxon>
        <taxon>Rhodobacterales</taxon>
        <taxon>Paracoccaceae</taxon>
        <taxon>Meridianimarinicoccus</taxon>
    </lineage>
</organism>
<dbReference type="PANTHER" id="PTHR21716">
    <property type="entry name" value="TRANSMEMBRANE PROTEIN"/>
    <property type="match status" value="1"/>
</dbReference>
<evidence type="ECO:0000256" key="5">
    <source>
        <dbReference type="ARBA" id="ARBA00023136"/>
    </source>
</evidence>
<sequence length="367" mass="39057">MALPVQTQAKIWGTVAVVFFAVLWALGNVLLPFLIGSAIAYLLDPLADRLEARGLSRTAATAVISVGFALVAAAGLLIIVPAMIRQLIDLIQLAPELTAQARTFIETRFPSIGEQISQLHGNMPGIGDTIRERGVAVLTSVLSGAMSFVNVVVLIFVVPVVTVYMLLDWDRMVAQIDSLLPRDHAPTLRRLAAEMDRTMAGFIRGQGLVCLIQGSFYAVALMLVGLNFGLLVGVFAGLISFIPFVGSLVGGALSIGLALFQFWDQPLMILLVAGIFAFGQVVEGNFLTPKLVGGSVGLHPVWLLLALSVFGTLFGFAGMLVAVPISAMIGVLVRFAVEQYRSGRLYLGIGSRRAAEAPAERDDPAAE</sequence>
<feature type="transmembrane region" description="Helical" evidence="6">
    <location>
        <begin position="234"/>
        <end position="260"/>
    </location>
</feature>
<reference evidence="7 8" key="1">
    <citation type="submission" date="2024-07" db="EMBL/GenBank/DDBJ databases">
        <authorList>
            <person name="Kang M."/>
        </authorList>
    </citation>
    <scope>NUCLEOTIDE SEQUENCE [LARGE SCALE GENOMIC DNA]</scope>
    <source>
        <strain evidence="7 8">DFM31</strain>
    </source>
</reference>
<dbReference type="Pfam" id="PF01594">
    <property type="entry name" value="AI-2E_transport"/>
    <property type="match status" value="1"/>
</dbReference>
<keyword evidence="4 6" id="KW-1133">Transmembrane helix</keyword>
<evidence type="ECO:0000256" key="2">
    <source>
        <dbReference type="ARBA" id="ARBA00009773"/>
    </source>
</evidence>
<feature type="transmembrane region" description="Helical" evidence="6">
    <location>
        <begin position="267"/>
        <end position="282"/>
    </location>
</feature>
<feature type="transmembrane region" description="Helical" evidence="6">
    <location>
        <begin position="12"/>
        <end position="43"/>
    </location>
</feature>
<feature type="transmembrane region" description="Helical" evidence="6">
    <location>
        <begin position="302"/>
        <end position="335"/>
    </location>
</feature>
<feature type="transmembrane region" description="Helical" evidence="6">
    <location>
        <begin position="207"/>
        <end position="228"/>
    </location>
</feature>
<evidence type="ECO:0000313" key="8">
    <source>
        <dbReference type="Proteomes" id="UP001553161"/>
    </source>
</evidence>
<feature type="transmembrane region" description="Helical" evidence="6">
    <location>
        <begin position="63"/>
        <end position="84"/>
    </location>
</feature>